<accession>A0A2T9X1Q8</accession>
<evidence type="ECO:0000256" key="1">
    <source>
        <dbReference type="SAM" id="Phobius"/>
    </source>
</evidence>
<dbReference type="GO" id="GO:0016758">
    <property type="term" value="F:hexosyltransferase activity"/>
    <property type="evidence" value="ECO:0007669"/>
    <property type="project" value="UniProtKB-ARBA"/>
</dbReference>
<dbReference type="AlphaFoldDB" id="A0A2T9X1Q8"/>
<dbReference type="Proteomes" id="UP000245638">
    <property type="component" value="Unassembled WGS sequence"/>
</dbReference>
<dbReference type="InterPro" id="IPR001173">
    <property type="entry name" value="Glyco_trans_2-like"/>
</dbReference>
<reference evidence="3 4" key="1">
    <citation type="journal article" date="2015" name="Appl. Environ. Microbiol.">
        <title>Nanoarchaeota, Their Sulfolobales Host, and Nanoarchaeota Virus Distribution across Yellowstone National Park Hot Springs.</title>
        <authorList>
            <person name="Munson-McGee J.H."/>
            <person name="Field E.K."/>
            <person name="Bateson M."/>
            <person name="Rooney C."/>
            <person name="Stepanauskas R."/>
            <person name="Young M.J."/>
        </authorList>
    </citation>
    <scope>NUCLEOTIDE SEQUENCE [LARGE SCALE GENOMIC DNA]</scope>
    <source>
        <strain evidence="3">SCGC AC-742_N10</strain>
    </source>
</reference>
<keyword evidence="1" id="KW-0812">Transmembrane</keyword>
<keyword evidence="1" id="KW-1133">Transmembrane helix</keyword>
<gene>
    <name evidence="3" type="ORF">DDW13_09265</name>
</gene>
<dbReference type="EMBL" id="QEFD01000235">
    <property type="protein sequence ID" value="PVU74026.1"/>
    <property type="molecule type" value="Genomic_DNA"/>
</dbReference>
<protein>
    <recommendedName>
        <fullName evidence="2">Glycosyltransferase 2-like domain-containing protein</fullName>
    </recommendedName>
</protein>
<name>A0A2T9X1Q8_9CREN</name>
<proteinExistence type="predicted"/>
<dbReference type="SUPFAM" id="SSF53448">
    <property type="entry name" value="Nucleotide-diphospho-sugar transferases"/>
    <property type="match status" value="1"/>
</dbReference>
<dbReference type="Gene3D" id="3.90.550.10">
    <property type="entry name" value="Spore Coat Polysaccharide Biosynthesis Protein SpsA, Chain A"/>
    <property type="match status" value="1"/>
</dbReference>
<evidence type="ECO:0000313" key="4">
    <source>
        <dbReference type="Proteomes" id="UP000245638"/>
    </source>
</evidence>
<feature type="domain" description="Glycosyltransferase 2-like" evidence="2">
    <location>
        <begin position="30"/>
        <end position="153"/>
    </location>
</feature>
<comment type="caution">
    <text evidence="3">The sequence shown here is derived from an EMBL/GenBank/DDBJ whole genome shotgun (WGS) entry which is preliminary data.</text>
</comment>
<feature type="transmembrane region" description="Helical" evidence="1">
    <location>
        <begin position="15"/>
        <end position="35"/>
    </location>
</feature>
<keyword evidence="1" id="KW-0472">Membrane</keyword>
<evidence type="ECO:0000313" key="3">
    <source>
        <dbReference type="EMBL" id="PVU74026.1"/>
    </source>
</evidence>
<evidence type="ECO:0000259" key="2">
    <source>
        <dbReference type="Pfam" id="PF00535"/>
    </source>
</evidence>
<dbReference type="CDD" id="cd00761">
    <property type="entry name" value="Glyco_tranf_GTA_type"/>
    <property type="match status" value="1"/>
</dbReference>
<dbReference type="PANTHER" id="PTHR22916:SF3">
    <property type="entry name" value="UDP-GLCNAC:BETAGAL BETA-1,3-N-ACETYLGLUCOSAMINYLTRANSFERASE-LIKE PROTEIN 1"/>
    <property type="match status" value="1"/>
</dbReference>
<dbReference type="Pfam" id="PF00535">
    <property type="entry name" value="Glycos_transf_2"/>
    <property type="match status" value="1"/>
</dbReference>
<organism evidence="3 4">
    <name type="scientific">Acidianus hospitalis</name>
    <dbReference type="NCBI Taxonomy" id="563177"/>
    <lineage>
        <taxon>Archaea</taxon>
        <taxon>Thermoproteota</taxon>
        <taxon>Thermoprotei</taxon>
        <taxon>Sulfolobales</taxon>
        <taxon>Sulfolobaceae</taxon>
        <taxon>Acidianus</taxon>
    </lineage>
</organism>
<dbReference type="InterPro" id="IPR029044">
    <property type="entry name" value="Nucleotide-diphossugar_trans"/>
</dbReference>
<sequence length="350" mass="41090">MGYYIYFHYMKNAYFFNNIILLVMMNNYISVIVIAHDRKKYIIDAINSVLNQKLDKNYYEIIVVKNFKDDKIDKFIENNGITKNYITEEKGVGKKAAIGIDNSSGDIICFLDDDDMFTENKLAIVLDAFSKNNGLVYYHNNQIKIDENGKILDNPQYNGKMIISDITKKSIAFIFRNFGEFNSSSICIRKEIIDTNMLRKLDRAVDYFYLLSALKTRREIMLDFSPLTYYRIHKSAMHFLSNTFEEIISSACNYYYEQSKAKEVIYEYFKNDSLLAQVIKADVYTFTAISAILCNKSKFLPFKNSIRILDESIYFPSFRLKLFLASIINLISNKLARDIYVKMYLRKFYN</sequence>
<dbReference type="PANTHER" id="PTHR22916">
    <property type="entry name" value="GLYCOSYLTRANSFERASE"/>
    <property type="match status" value="1"/>
</dbReference>